<keyword evidence="3" id="KW-0521">NADP</keyword>
<dbReference type="NCBIfam" id="NF009492">
    <property type="entry name" value="PRK12853.1-3"/>
    <property type="match status" value="1"/>
</dbReference>
<dbReference type="Gene3D" id="3.30.360.10">
    <property type="entry name" value="Dihydrodipicolinate Reductase, domain 2"/>
    <property type="match status" value="1"/>
</dbReference>
<keyword evidence="2" id="KW-0313">Glucose metabolism</keyword>
<dbReference type="GO" id="GO:0050661">
    <property type="term" value="F:NADP binding"/>
    <property type="evidence" value="ECO:0007669"/>
    <property type="project" value="InterPro"/>
</dbReference>
<organism evidence="8 9">
    <name type="scientific">Brevibacterium celere</name>
    <dbReference type="NCBI Taxonomy" id="225845"/>
    <lineage>
        <taxon>Bacteria</taxon>
        <taxon>Bacillati</taxon>
        <taxon>Actinomycetota</taxon>
        <taxon>Actinomycetes</taxon>
        <taxon>Micrococcales</taxon>
        <taxon>Brevibacteriaceae</taxon>
        <taxon>Brevibacterium</taxon>
    </lineage>
</organism>
<dbReference type="GO" id="GO:0006006">
    <property type="term" value="P:glucose metabolic process"/>
    <property type="evidence" value="ECO:0007669"/>
    <property type="project" value="UniProtKB-KW"/>
</dbReference>
<dbReference type="SUPFAM" id="SSF55347">
    <property type="entry name" value="Glyceraldehyde-3-phosphate dehydrogenase-like, C-terminal domain"/>
    <property type="match status" value="1"/>
</dbReference>
<evidence type="ECO:0000259" key="6">
    <source>
        <dbReference type="Pfam" id="PF00479"/>
    </source>
</evidence>
<evidence type="ECO:0000256" key="1">
    <source>
        <dbReference type="ARBA" id="ARBA00004937"/>
    </source>
</evidence>
<dbReference type="GO" id="GO:0004345">
    <property type="term" value="F:glucose-6-phosphate dehydrogenase activity"/>
    <property type="evidence" value="ECO:0007669"/>
    <property type="project" value="InterPro"/>
</dbReference>
<evidence type="ECO:0000256" key="4">
    <source>
        <dbReference type="ARBA" id="ARBA00023002"/>
    </source>
</evidence>
<keyword evidence="5" id="KW-0119">Carbohydrate metabolism</keyword>
<dbReference type="EMBL" id="QNSB01000002">
    <property type="protein sequence ID" value="RBP73683.1"/>
    <property type="molecule type" value="Genomic_DNA"/>
</dbReference>
<gene>
    <name evidence="8" type="ORF">DFO65_102211</name>
</gene>
<sequence>MSAITNLVILGATGDLTSRLLLPGLGTLLAQRTDRRVTLIGSSQTADDSWSSTVAEAFDSVGADGPAVDHVLETTTYVQCDVTKKDDMAELLGSLDGATCLYFALPPSVTMKSLDVLAELDLPQDLLLALEKPIGTDFESAQELNLLASRLVSEQHIFRVDHFLGMPAVLNFLGMRFANRILEPLLNRDNVESIEIVFDETLGLEGRAGFYDPTGATRDMIQSHLLQVMGLMMMDPPARFDHVELPALTAHILRATRIWGDDPGRSIVRGRYTAGTVGGVDLPDYTAEEGVDPDNGTETFVQVTLEVDTWRWSGVPVTLRSGKAIGNPRQEIVVRFRQPPHIYPQFPNDGNVPENVLRLEFEQDQVLLELNMGGPFDSRGMTRVTAQTDTAAPELSAYGSVLRGILDGDPTMSVRGDAAEEGWRITGEILDAFADGSVPLREYEAGSSGPV</sequence>
<dbReference type="GO" id="GO:0005829">
    <property type="term" value="C:cytosol"/>
    <property type="evidence" value="ECO:0007669"/>
    <property type="project" value="TreeGrafter"/>
</dbReference>
<dbReference type="PRINTS" id="PR00079">
    <property type="entry name" value="G6PDHDRGNASE"/>
</dbReference>
<dbReference type="Proteomes" id="UP000253509">
    <property type="component" value="Unassembled WGS sequence"/>
</dbReference>
<evidence type="ECO:0000259" key="7">
    <source>
        <dbReference type="Pfam" id="PF02781"/>
    </source>
</evidence>
<dbReference type="RefSeq" id="WP_113903065.1">
    <property type="nucleotide sequence ID" value="NZ_QNSB01000002.1"/>
</dbReference>
<comment type="caution">
    <text evidence="8">The sequence shown here is derived from an EMBL/GenBank/DDBJ whole genome shotgun (WGS) entry which is preliminary data.</text>
</comment>
<dbReference type="InterPro" id="IPR022674">
    <property type="entry name" value="G6P_DH_NAD-bd"/>
</dbReference>
<evidence type="ECO:0000256" key="3">
    <source>
        <dbReference type="ARBA" id="ARBA00022857"/>
    </source>
</evidence>
<dbReference type="InterPro" id="IPR036291">
    <property type="entry name" value="NAD(P)-bd_dom_sf"/>
</dbReference>
<dbReference type="InterPro" id="IPR022675">
    <property type="entry name" value="G6P_DH_C"/>
</dbReference>
<evidence type="ECO:0000313" key="8">
    <source>
        <dbReference type="EMBL" id="RBP73683.1"/>
    </source>
</evidence>
<name>A0A366IPY5_9MICO</name>
<evidence type="ECO:0000256" key="2">
    <source>
        <dbReference type="ARBA" id="ARBA00022526"/>
    </source>
</evidence>
<dbReference type="PANTHER" id="PTHR23429">
    <property type="entry name" value="GLUCOSE-6-PHOSPHATE 1-DEHYDROGENASE G6PD"/>
    <property type="match status" value="1"/>
</dbReference>
<dbReference type="SUPFAM" id="SSF51735">
    <property type="entry name" value="NAD(P)-binding Rossmann-fold domains"/>
    <property type="match status" value="1"/>
</dbReference>
<dbReference type="PANTHER" id="PTHR23429:SF0">
    <property type="entry name" value="GLUCOSE-6-PHOSPHATE 1-DEHYDROGENASE"/>
    <property type="match status" value="1"/>
</dbReference>
<dbReference type="InterPro" id="IPR001282">
    <property type="entry name" value="G6P_DH"/>
</dbReference>
<feature type="domain" description="Glucose-6-phosphate dehydrogenase C-terminal" evidence="7">
    <location>
        <begin position="175"/>
        <end position="450"/>
    </location>
</feature>
<protein>
    <submittedName>
        <fullName evidence="8">Glucose-6-phosphate 1-dehydrogenase</fullName>
    </submittedName>
</protein>
<dbReference type="AlphaFoldDB" id="A0A366IPY5"/>
<feature type="domain" description="Glucose-6-phosphate dehydrogenase NAD-binding" evidence="6">
    <location>
        <begin position="8"/>
        <end position="171"/>
    </location>
</feature>
<dbReference type="PIRSF" id="PIRSF000110">
    <property type="entry name" value="G6PD"/>
    <property type="match status" value="1"/>
</dbReference>
<dbReference type="Pfam" id="PF02781">
    <property type="entry name" value="G6PD_C"/>
    <property type="match status" value="1"/>
</dbReference>
<evidence type="ECO:0000256" key="5">
    <source>
        <dbReference type="ARBA" id="ARBA00023277"/>
    </source>
</evidence>
<keyword evidence="4" id="KW-0560">Oxidoreductase</keyword>
<dbReference type="Pfam" id="PF00479">
    <property type="entry name" value="G6PD_N"/>
    <property type="match status" value="1"/>
</dbReference>
<evidence type="ECO:0000313" key="9">
    <source>
        <dbReference type="Proteomes" id="UP000253509"/>
    </source>
</evidence>
<keyword evidence="9" id="KW-1185">Reference proteome</keyword>
<dbReference type="GO" id="GO:0009051">
    <property type="term" value="P:pentose-phosphate shunt, oxidative branch"/>
    <property type="evidence" value="ECO:0007669"/>
    <property type="project" value="TreeGrafter"/>
</dbReference>
<accession>A0A366IPY5</accession>
<comment type="pathway">
    <text evidence="1">Carbohydrate degradation; pentose phosphate pathway; D-ribulose 5-phosphate from D-glucose 6-phosphate (oxidative stage): step 1/3.</text>
</comment>
<reference evidence="8 9" key="1">
    <citation type="submission" date="2018-06" db="EMBL/GenBank/DDBJ databases">
        <title>Freshwater and sediment microbial communities from various areas in North America, analyzing microbe dynamics in response to fracking.</title>
        <authorList>
            <person name="Lamendella R."/>
        </authorList>
    </citation>
    <scope>NUCLEOTIDE SEQUENCE [LARGE SCALE GENOMIC DNA]</scope>
    <source>
        <strain evidence="8 9">3b_TX</strain>
    </source>
</reference>
<dbReference type="Gene3D" id="3.40.50.720">
    <property type="entry name" value="NAD(P)-binding Rossmann-like Domain"/>
    <property type="match status" value="1"/>
</dbReference>
<proteinExistence type="predicted"/>